<proteinExistence type="predicted"/>
<dbReference type="AlphaFoldDB" id="A0AB39VB61"/>
<dbReference type="EMBL" id="CP165646">
    <property type="protein sequence ID" value="XDU64467.1"/>
    <property type="molecule type" value="Genomic_DNA"/>
</dbReference>
<evidence type="ECO:0000313" key="1">
    <source>
        <dbReference type="EMBL" id="XDU64467.1"/>
    </source>
</evidence>
<name>A0AB39VB61_9FUSO</name>
<accession>A0AB39VB61</accession>
<dbReference type="RefSeq" id="WP_021744407.1">
    <property type="nucleotide sequence ID" value="NZ_CP165646.1"/>
</dbReference>
<gene>
    <name evidence="1" type="ORF">AB8B23_11175</name>
</gene>
<sequence>MKKLILVGFLAFGVLGFSRFVKECHVTSKTSKSVTCKSNESEKTFQFTSGRLSSVSSGYTYKIYFQGNGYRGLRLTSAKLLAD</sequence>
<organism evidence="1">
    <name type="scientific">Leptotrichia mesophila</name>
    <dbReference type="NCBI Taxonomy" id="3239303"/>
    <lineage>
        <taxon>Bacteria</taxon>
        <taxon>Fusobacteriati</taxon>
        <taxon>Fusobacteriota</taxon>
        <taxon>Fusobacteriia</taxon>
        <taxon>Fusobacteriales</taxon>
        <taxon>Leptotrichiaceae</taxon>
        <taxon>Leptotrichia</taxon>
    </lineage>
</organism>
<reference evidence="1" key="1">
    <citation type="submission" date="2024-07" db="EMBL/GenBank/DDBJ databases">
        <authorList>
            <person name="Li X.-J."/>
            <person name="Wang X."/>
        </authorList>
    </citation>
    <scope>NUCLEOTIDE SEQUENCE</scope>
    <source>
        <strain evidence="1">HSP-342</strain>
    </source>
</reference>
<dbReference type="KEGG" id="lmes:AB8B23_11175"/>
<protein>
    <submittedName>
        <fullName evidence="1">Uncharacterized protein</fullName>
    </submittedName>
</protein>